<dbReference type="Pfam" id="PF25601">
    <property type="entry name" value="AAA_lid_14"/>
    <property type="match status" value="1"/>
</dbReference>
<evidence type="ECO:0000256" key="1">
    <source>
        <dbReference type="ARBA" id="ARBA00022741"/>
    </source>
</evidence>
<gene>
    <name evidence="8" type="ORF">SAMN05192533_101478</name>
</gene>
<dbReference type="Gene3D" id="1.10.8.60">
    <property type="match status" value="1"/>
</dbReference>
<evidence type="ECO:0000313" key="8">
    <source>
        <dbReference type="EMBL" id="SEM22139.1"/>
    </source>
</evidence>
<dbReference type="InterPro" id="IPR025944">
    <property type="entry name" value="Sigma_54_int_dom_CS"/>
</dbReference>
<dbReference type="Pfam" id="PF00072">
    <property type="entry name" value="Response_reg"/>
    <property type="match status" value="1"/>
</dbReference>
<dbReference type="GO" id="GO:0005524">
    <property type="term" value="F:ATP binding"/>
    <property type="evidence" value="ECO:0007669"/>
    <property type="project" value="UniProtKB-KW"/>
</dbReference>
<dbReference type="EMBL" id="FOBW01000001">
    <property type="protein sequence ID" value="SEM22139.1"/>
    <property type="molecule type" value="Genomic_DNA"/>
</dbReference>
<keyword evidence="9" id="KW-1185">Reference proteome</keyword>
<proteinExistence type="predicted"/>
<dbReference type="Gene3D" id="1.10.10.60">
    <property type="entry name" value="Homeodomain-like"/>
    <property type="match status" value="1"/>
</dbReference>
<accession>A0A1H7WM58</accession>
<feature type="modified residue" description="4-aspartylphosphate" evidence="5">
    <location>
        <position position="52"/>
    </location>
</feature>
<dbReference type="InterPro" id="IPR011006">
    <property type="entry name" value="CheY-like_superfamily"/>
</dbReference>
<keyword evidence="3" id="KW-0805">Transcription regulation</keyword>
<dbReference type="RefSeq" id="WP_090740754.1">
    <property type="nucleotide sequence ID" value="NZ_FOBW01000001.1"/>
</dbReference>
<dbReference type="STRING" id="930146.SAMN05192533_101478"/>
<dbReference type="InterPro" id="IPR001789">
    <property type="entry name" value="Sig_transdc_resp-reg_receiver"/>
</dbReference>
<dbReference type="FunFam" id="3.40.50.300:FF:000006">
    <property type="entry name" value="DNA-binding transcriptional regulator NtrC"/>
    <property type="match status" value="1"/>
</dbReference>
<feature type="domain" description="Response regulatory" evidence="7">
    <location>
        <begin position="3"/>
        <end position="117"/>
    </location>
</feature>
<dbReference type="GO" id="GO:0006355">
    <property type="term" value="P:regulation of DNA-templated transcription"/>
    <property type="evidence" value="ECO:0007669"/>
    <property type="project" value="InterPro"/>
</dbReference>
<feature type="domain" description="Sigma-54 factor interaction" evidence="6">
    <location>
        <begin position="139"/>
        <end position="363"/>
    </location>
</feature>
<dbReference type="OrthoDB" id="9771372at2"/>
<dbReference type="SUPFAM" id="SSF52172">
    <property type="entry name" value="CheY-like"/>
    <property type="match status" value="1"/>
</dbReference>
<sequence>MANVLIVDDEREIGNFLSYLISDKGHQTITCTSGAEFDLRISEQEYQLAFLDVRLPDRNGLEILQNLKKLQPMCKAIVMTGYANVKTAVEAIKLGANDFIEKPFDDIEEIETLVDHLLQNNPAPALNHARELASKMECFIGKNKSMNQLFTLAYKFAQKNINVLIEGETGTGKDVLANFIHQASRRAGFPYVAVNCGAITESLLESELFGHAKGSFTGAAKDRKGYFELAGKGTLFLDEIGEASLTTQIKLLRVLETGEFIKVGGETIQRSQARVIAASHVNLQEAVANGSFREDLLYRLDVVKLTIPPLRERLEDIPSFIDFYLNQLDLDVTFAPETVKCLSQYEWPGNVRELVNVINRAVALAEGETEIITPRYLPAKFLSSPSFPVKDNCLPNEDSAADFDTYLKNWHEVILEMWKTDSDVQLPELLDKIKELETITAQAFIQKALVKNVGNRKEATKDLGISMRKLRYYLNEKKTSRENEAVKKN</sequence>
<evidence type="ECO:0000256" key="2">
    <source>
        <dbReference type="ARBA" id="ARBA00022840"/>
    </source>
</evidence>
<evidence type="ECO:0000259" key="6">
    <source>
        <dbReference type="PROSITE" id="PS50045"/>
    </source>
</evidence>
<dbReference type="SUPFAM" id="SSF52540">
    <property type="entry name" value="P-loop containing nucleoside triphosphate hydrolases"/>
    <property type="match status" value="1"/>
</dbReference>
<organism evidence="8 9">
    <name type="scientific">Mesobacillus persicus</name>
    <dbReference type="NCBI Taxonomy" id="930146"/>
    <lineage>
        <taxon>Bacteria</taxon>
        <taxon>Bacillati</taxon>
        <taxon>Bacillota</taxon>
        <taxon>Bacilli</taxon>
        <taxon>Bacillales</taxon>
        <taxon>Bacillaceae</taxon>
        <taxon>Mesobacillus</taxon>
    </lineage>
</organism>
<dbReference type="PROSITE" id="PS50110">
    <property type="entry name" value="RESPONSE_REGULATORY"/>
    <property type="match status" value="1"/>
</dbReference>
<evidence type="ECO:0000259" key="7">
    <source>
        <dbReference type="PROSITE" id="PS50110"/>
    </source>
</evidence>
<dbReference type="SMART" id="SM00448">
    <property type="entry name" value="REC"/>
    <property type="match status" value="1"/>
</dbReference>
<evidence type="ECO:0000313" key="9">
    <source>
        <dbReference type="Proteomes" id="UP000198553"/>
    </source>
</evidence>
<dbReference type="PROSITE" id="PS00688">
    <property type="entry name" value="SIGMA54_INTERACT_3"/>
    <property type="match status" value="1"/>
</dbReference>
<dbReference type="Proteomes" id="UP000198553">
    <property type="component" value="Unassembled WGS sequence"/>
</dbReference>
<dbReference type="InterPro" id="IPR002078">
    <property type="entry name" value="Sigma_54_int"/>
</dbReference>
<reference evidence="9" key="1">
    <citation type="submission" date="2016-10" db="EMBL/GenBank/DDBJ databases">
        <authorList>
            <person name="Varghese N."/>
            <person name="Submissions S."/>
        </authorList>
    </citation>
    <scope>NUCLEOTIDE SEQUENCE [LARGE SCALE GENOMIC DNA]</scope>
    <source>
        <strain evidence="9">B48,IBRC-M 10115,DSM 25386,CECT 8001</strain>
    </source>
</reference>
<dbReference type="SMART" id="SM00382">
    <property type="entry name" value="AAA"/>
    <property type="match status" value="1"/>
</dbReference>
<keyword evidence="2" id="KW-0067">ATP-binding</keyword>
<keyword evidence="4" id="KW-0804">Transcription</keyword>
<dbReference type="AlphaFoldDB" id="A0A1H7WM58"/>
<protein>
    <submittedName>
        <fullName evidence="8">Transcriptional regulator</fullName>
    </submittedName>
</protein>
<dbReference type="PANTHER" id="PTHR32071">
    <property type="entry name" value="TRANSCRIPTIONAL REGULATORY PROTEIN"/>
    <property type="match status" value="1"/>
</dbReference>
<keyword evidence="5" id="KW-0597">Phosphoprotein</keyword>
<dbReference type="InterPro" id="IPR025662">
    <property type="entry name" value="Sigma_54_int_dom_ATP-bd_1"/>
</dbReference>
<dbReference type="PROSITE" id="PS00675">
    <property type="entry name" value="SIGMA54_INTERACT_1"/>
    <property type="match status" value="1"/>
</dbReference>
<evidence type="ECO:0000256" key="5">
    <source>
        <dbReference type="PROSITE-ProRule" id="PRU00169"/>
    </source>
</evidence>
<dbReference type="CDD" id="cd00009">
    <property type="entry name" value="AAA"/>
    <property type="match status" value="1"/>
</dbReference>
<dbReference type="InterPro" id="IPR003593">
    <property type="entry name" value="AAA+_ATPase"/>
</dbReference>
<dbReference type="Gene3D" id="3.40.50.300">
    <property type="entry name" value="P-loop containing nucleotide triphosphate hydrolases"/>
    <property type="match status" value="1"/>
</dbReference>
<name>A0A1H7WM58_9BACI</name>
<dbReference type="Gene3D" id="3.40.50.2300">
    <property type="match status" value="1"/>
</dbReference>
<evidence type="ECO:0000256" key="3">
    <source>
        <dbReference type="ARBA" id="ARBA00023015"/>
    </source>
</evidence>
<keyword evidence="1" id="KW-0547">Nucleotide-binding</keyword>
<dbReference type="InterPro" id="IPR058031">
    <property type="entry name" value="AAA_lid_NorR"/>
</dbReference>
<dbReference type="Pfam" id="PF00158">
    <property type="entry name" value="Sigma54_activat"/>
    <property type="match status" value="1"/>
</dbReference>
<dbReference type="PROSITE" id="PS50045">
    <property type="entry name" value="SIGMA54_INTERACT_4"/>
    <property type="match status" value="1"/>
</dbReference>
<evidence type="ECO:0000256" key="4">
    <source>
        <dbReference type="ARBA" id="ARBA00023163"/>
    </source>
</evidence>
<dbReference type="InterPro" id="IPR027417">
    <property type="entry name" value="P-loop_NTPase"/>
</dbReference>
<dbReference type="GO" id="GO:0000160">
    <property type="term" value="P:phosphorelay signal transduction system"/>
    <property type="evidence" value="ECO:0007669"/>
    <property type="project" value="InterPro"/>
</dbReference>